<comment type="caution">
    <text evidence="1">The sequence shown here is derived from an EMBL/GenBank/DDBJ whole genome shotgun (WGS) entry which is preliminary data.</text>
</comment>
<reference evidence="2" key="1">
    <citation type="journal article" date="2015" name="Nat. Genet.">
        <title>The genome and transcriptome of the zoonotic hookworm Ancylostoma ceylanicum identify infection-specific gene families.</title>
        <authorList>
            <person name="Schwarz E.M."/>
            <person name="Hu Y."/>
            <person name="Antoshechkin I."/>
            <person name="Miller M.M."/>
            <person name="Sternberg P.W."/>
            <person name="Aroian R.V."/>
        </authorList>
    </citation>
    <scope>NUCLEOTIDE SEQUENCE</scope>
    <source>
        <strain evidence="2">HY135</strain>
    </source>
</reference>
<sequence>MLLRNSLQQHHLVAVWRVITSRVAVLEESSGGNTIQTKAPDTVILEHLPLKLALGGATPPCRCVIDAAAPMLLRNSLQQHHLVAVWRMITSRVAVLEESSGGNTIQTKAPDSVTLEHFPLKLGIDLRKRS</sequence>
<dbReference type="Proteomes" id="UP000024635">
    <property type="component" value="Unassembled WGS sequence"/>
</dbReference>
<organism evidence="1 2">
    <name type="scientific">Ancylostoma ceylanicum</name>
    <dbReference type="NCBI Taxonomy" id="53326"/>
    <lineage>
        <taxon>Eukaryota</taxon>
        <taxon>Metazoa</taxon>
        <taxon>Ecdysozoa</taxon>
        <taxon>Nematoda</taxon>
        <taxon>Chromadorea</taxon>
        <taxon>Rhabditida</taxon>
        <taxon>Rhabditina</taxon>
        <taxon>Rhabditomorpha</taxon>
        <taxon>Strongyloidea</taxon>
        <taxon>Ancylostomatidae</taxon>
        <taxon>Ancylostomatinae</taxon>
        <taxon>Ancylostoma</taxon>
    </lineage>
</organism>
<accession>A0A016SZC6</accession>
<protein>
    <submittedName>
        <fullName evidence="1">Uncharacterized protein</fullName>
    </submittedName>
</protein>
<keyword evidence="2" id="KW-1185">Reference proteome</keyword>
<dbReference type="EMBL" id="JARK01001491">
    <property type="protein sequence ID" value="EYB95825.1"/>
    <property type="molecule type" value="Genomic_DNA"/>
</dbReference>
<gene>
    <name evidence="1" type="primary">Acey_s0155.g3041</name>
    <name evidence="1" type="ORF">Y032_0155g3041</name>
</gene>
<name>A0A016SZC6_9BILA</name>
<evidence type="ECO:0000313" key="2">
    <source>
        <dbReference type="Proteomes" id="UP000024635"/>
    </source>
</evidence>
<dbReference type="AlphaFoldDB" id="A0A016SZC6"/>
<evidence type="ECO:0000313" key="1">
    <source>
        <dbReference type="EMBL" id="EYB95825.1"/>
    </source>
</evidence>
<proteinExistence type="predicted"/>